<dbReference type="Proteomes" id="UP001352852">
    <property type="component" value="Unassembled WGS sequence"/>
</dbReference>
<accession>A0ABU7DLI4</accession>
<gene>
    <name evidence="1" type="ORF">CHARACLAT_031715</name>
</gene>
<protein>
    <submittedName>
        <fullName evidence="1">Uncharacterized protein</fullName>
    </submittedName>
</protein>
<comment type="caution">
    <text evidence="1">The sequence shown here is derived from an EMBL/GenBank/DDBJ whole genome shotgun (WGS) entry which is preliminary data.</text>
</comment>
<dbReference type="EMBL" id="JAHUTJ010029852">
    <property type="protein sequence ID" value="MED6275933.1"/>
    <property type="molecule type" value="Genomic_DNA"/>
</dbReference>
<name>A0ABU7DLI4_9TELE</name>
<reference evidence="1 2" key="1">
    <citation type="submission" date="2021-06" db="EMBL/GenBank/DDBJ databases">
        <authorList>
            <person name="Palmer J.M."/>
        </authorList>
    </citation>
    <scope>NUCLEOTIDE SEQUENCE [LARGE SCALE GENOMIC DNA]</scope>
    <source>
        <strain evidence="1 2">CL_MEX2019</strain>
        <tissue evidence="1">Muscle</tissue>
    </source>
</reference>
<evidence type="ECO:0000313" key="2">
    <source>
        <dbReference type="Proteomes" id="UP001352852"/>
    </source>
</evidence>
<evidence type="ECO:0000313" key="1">
    <source>
        <dbReference type="EMBL" id="MED6275933.1"/>
    </source>
</evidence>
<proteinExistence type="predicted"/>
<keyword evidence="2" id="KW-1185">Reference proteome</keyword>
<organism evidence="1 2">
    <name type="scientific">Characodon lateralis</name>
    <dbReference type="NCBI Taxonomy" id="208331"/>
    <lineage>
        <taxon>Eukaryota</taxon>
        <taxon>Metazoa</taxon>
        <taxon>Chordata</taxon>
        <taxon>Craniata</taxon>
        <taxon>Vertebrata</taxon>
        <taxon>Euteleostomi</taxon>
        <taxon>Actinopterygii</taxon>
        <taxon>Neopterygii</taxon>
        <taxon>Teleostei</taxon>
        <taxon>Neoteleostei</taxon>
        <taxon>Acanthomorphata</taxon>
        <taxon>Ovalentaria</taxon>
        <taxon>Atherinomorphae</taxon>
        <taxon>Cyprinodontiformes</taxon>
        <taxon>Goodeidae</taxon>
        <taxon>Characodon</taxon>
    </lineage>
</organism>
<sequence length="114" mass="12790">MPPAAVLICAASLHGAYRGCEEQQQSFSDVLNALKPETEAKHQQVLVSLLFLCMKDYLSALLYPQVTPADHVHIRQISLSPSPIYLVMRCLLFAWTSILNVDCWLKSGDEDKEE</sequence>